<evidence type="ECO:0000313" key="2">
    <source>
        <dbReference type="Proteomes" id="UP000734854"/>
    </source>
</evidence>
<organism evidence="1 2">
    <name type="scientific">Zingiber officinale</name>
    <name type="common">Ginger</name>
    <name type="synonym">Amomum zingiber</name>
    <dbReference type="NCBI Taxonomy" id="94328"/>
    <lineage>
        <taxon>Eukaryota</taxon>
        <taxon>Viridiplantae</taxon>
        <taxon>Streptophyta</taxon>
        <taxon>Embryophyta</taxon>
        <taxon>Tracheophyta</taxon>
        <taxon>Spermatophyta</taxon>
        <taxon>Magnoliopsida</taxon>
        <taxon>Liliopsida</taxon>
        <taxon>Zingiberales</taxon>
        <taxon>Zingiberaceae</taxon>
        <taxon>Zingiber</taxon>
    </lineage>
</organism>
<protein>
    <submittedName>
        <fullName evidence="1">Uncharacterized protein</fullName>
    </submittedName>
</protein>
<dbReference type="EMBL" id="JACMSC010000022">
    <property type="protein sequence ID" value="KAG6469206.1"/>
    <property type="molecule type" value="Genomic_DNA"/>
</dbReference>
<dbReference type="AlphaFoldDB" id="A0A8J5BZC1"/>
<comment type="caution">
    <text evidence="1">The sequence shown here is derived from an EMBL/GenBank/DDBJ whole genome shotgun (WGS) entry which is preliminary data.</text>
</comment>
<accession>A0A8J5BZC1</accession>
<evidence type="ECO:0000313" key="1">
    <source>
        <dbReference type="EMBL" id="KAG6469206.1"/>
    </source>
</evidence>
<name>A0A8J5BZC1_ZINOF</name>
<proteinExistence type="predicted"/>
<keyword evidence="2" id="KW-1185">Reference proteome</keyword>
<dbReference type="SUPFAM" id="SSF57850">
    <property type="entry name" value="RING/U-box"/>
    <property type="match status" value="1"/>
</dbReference>
<dbReference type="Proteomes" id="UP000734854">
    <property type="component" value="Unassembled WGS sequence"/>
</dbReference>
<sequence>MRCLLHSISKIPNLFKELLIDPLCCQKGHLFCKECILEGLLAQKDIKRPLIFLDETHIKNKYKGCILVVVSKDANDDLFTIGYSVVDAENDANWE</sequence>
<reference evidence="1 2" key="1">
    <citation type="submission" date="2020-08" db="EMBL/GenBank/DDBJ databases">
        <title>Plant Genome Project.</title>
        <authorList>
            <person name="Zhang R.-G."/>
        </authorList>
    </citation>
    <scope>NUCLEOTIDE SEQUENCE [LARGE SCALE GENOMIC DNA]</scope>
    <source>
        <tissue evidence="1">Rhizome</tissue>
    </source>
</reference>
<gene>
    <name evidence="1" type="ORF">ZIOFF_073911</name>
</gene>